<feature type="signal peptide" evidence="1">
    <location>
        <begin position="1"/>
        <end position="22"/>
    </location>
</feature>
<dbReference type="PROSITE" id="PS51257">
    <property type="entry name" value="PROKAR_LIPOPROTEIN"/>
    <property type="match status" value="1"/>
</dbReference>
<keyword evidence="1" id="KW-0732">Signal</keyword>
<dbReference type="EMBL" id="CP032548">
    <property type="protein sequence ID" value="AZJ35848.1"/>
    <property type="molecule type" value="Genomic_DNA"/>
</dbReference>
<evidence type="ECO:0000313" key="2">
    <source>
        <dbReference type="EMBL" id="AZJ35848.1"/>
    </source>
</evidence>
<protein>
    <recommendedName>
        <fullName evidence="4">Lipoprotein</fullName>
    </recommendedName>
</protein>
<dbReference type="Proteomes" id="UP000274593">
    <property type="component" value="Chromosome"/>
</dbReference>
<dbReference type="Gene3D" id="2.60.40.10">
    <property type="entry name" value="Immunoglobulins"/>
    <property type="match status" value="1"/>
</dbReference>
<feature type="chain" id="PRO_5019287244" description="Lipoprotein" evidence="1">
    <location>
        <begin position="23"/>
        <end position="131"/>
    </location>
</feature>
<proteinExistence type="predicted"/>
<accession>A0A3S8R7T8</accession>
<gene>
    <name evidence="2" type="ORF">D6T69_10075</name>
</gene>
<dbReference type="AlphaFoldDB" id="A0A3S8R7T8"/>
<dbReference type="KEGG" id="tsig:D6T69_10075"/>
<evidence type="ECO:0008006" key="4">
    <source>
        <dbReference type="Google" id="ProtNLM"/>
    </source>
</evidence>
<reference evidence="2 3" key="1">
    <citation type="submission" date="2018-09" db="EMBL/GenBank/DDBJ databases">
        <title>Insights into the microbiota of Asian seabass (Lates calcarifer) with tenacibaculosis symptoms and description of sp. nov. Tenacibaculum singaporense.</title>
        <authorList>
            <person name="Miyake S."/>
            <person name="Soh M."/>
            <person name="Azman M.N."/>
            <person name="Ngoh S.Y."/>
            <person name="Orban L."/>
        </authorList>
    </citation>
    <scope>NUCLEOTIDE SEQUENCE [LARGE SCALE GENOMIC DNA]</scope>
    <source>
        <strain evidence="2 3">DSM 106434</strain>
    </source>
</reference>
<keyword evidence="3" id="KW-1185">Reference proteome</keyword>
<evidence type="ECO:0000313" key="3">
    <source>
        <dbReference type="Proteomes" id="UP000274593"/>
    </source>
</evidence>
<dbReference type="InterPro" id="IPR013783">
    <property type="entry name" value="Ig-like_fold"/>
</dbReference>
<dbReference type="RefSeq" id="WP_125067608.1">
    <property type="nucleotide sequence ID" value="NZ_CP032548.1"/>
</dbReference>
<sequence length="131" mass="14662">MKNSNIFLLLLFTLLIFSSCFKDDEPTTCVEADEISLGYFQLESKIHTSKKSEFKLSNVCDVDTRITEILLKGDNPKDFSVEGLSIGTSISRKGTYFNLVFTPTKVGIRKTIIIIRHDTGELAMYLSGKGI</sequence>
<evidence type="ECO:0000256" key="1">
    <source>
        <dbReference type="SAM" id="SignalP"/>
    </source>
</evidence>
<name>A0A3S8R7T8_9FLAO</name>
<organism evidence="2 3">
    <name type="scientific">Tenacibaculum singaporense</name>
    <dbReference type="NCBI Taxonomy" id="2358479"/>
    <lineage>
        <taxon>Bacteria</taxon>
        <taxon>Pseudomonadati</taxon>
        <taxon>Bacteroidota</taxon>
        <taxon>Flavobacteriia</taxon>
        <taxon>Flavobacteriales</taxon>
        <taxon>Flavobacteriaceae</taxon>
        <taxon>Tenacibaculum</taxon>
    </lineage>
</organism>